<organism evidence="7 8">
    <name type="scientific">Schizosaccharomyces osmophilus</name>
    <dbReference type="NCBI Taxonomy" id="2545709"/>
    <lineage>
        <taxon>Eukaryota</taxon>
        <taxon>Fungi</taxon>
        <taxon>Dikarya</taxon>
        <taxon>Ascomycota</taxon>
        <taxon>Taphrinomycotina</taxon>
        <taxon>Schizosaccharomycetes</taxon>
        <taxon>Schizosaccharomycetales</taxon>
        <taxon>Schizosaccharomycetaceae</taxon>
        <taxon>Schizosaccharomyces</taxon>
    </lineage>
</organism>
<keyword evidence="3" id="KW-0813">Transport</keyword>
<dbReference type="GO" id="GO:0000056">
    <property type="term" value="P:ribosomal small subunit export from nucleus"/>
    <property type="evidence" value="ECO:0007669"/>
    <property type="project" value="TreeGrafter"/>
</dbReference>
<dbReference type="PROSITE" id="PS50166">
    <property type="entry name" value="IMPORTIN_B_NT"/>
    <property type="match status" value="1"/>
</dbReference>
<accession>A0AAF0AV03</accession>
<dbReference type="Pfam" id="PF18787">
    <property type="entry name" value="CRM1_repeat_3"/>
    <property type="match status" value="1"/>
</dbReference>
<protein>
    <submittedName>
        <fullName evidence="7">Karyopherin/importin beta family nuclear export signal receptor Crm1</fullName>
    </submittedName>
</protein>
<keyword evidence="5" id="KW-0539">Nucleus</keyword>
<dbReference type="SMART" id="SM00913">
    <property type="entry name" value="IBN_N"/>
    <property type="match status" value="1"/>
</dbReference>
<evidence type="ECO:0000313" key="7">
    <source>
        <dbReference type="EMBL" id="WBW73051.1"/>
    </source>
</evidence>
<feature type="domain" description="Importin N-terminal" evidence="6">
    <location>
        <begin position="34"/>
        <end position="100"/>
    </location>
</feature>
<dbReference type="GO" id="GO:0000055">
    <property type="term" value="P:ribosomal large subunit export from nucleus"/>
    <property type="evidence" value="ECO:0007669"/>
    <property type="project" value="TreeGrafter"/>
</dbReference>
<dbReference type="InterPro" id="IPR040485">
    <property type="entry name" value="XPO1_repeat_3"/>
</dbReference>
<dbReference type="GO" id="GO:0006611">
    <property type="term" value="P:protein export from nucleus"/>
    <property type="evidence" value="ECO:0007669"/>
    <property type="project" value="InterPro"/>
</dbReference>
<dbReference type="SUPFAM" id="SSF48371">
    <property type="entry name" value="ARM repeat"/>
    <property type="match status" value="2"/>
</dbReference>
<proteinExistence type="inferred from homology"/>
<dbReference type="InterPro" id="IPR041235">
    <property type="entry name" value="Exp1_repeat_2"/>
</dbReference>
<name>A0AAF0AV03_9SCHI</name>
<dbReference type="GO" id="GO:0005049">
    <property type="term" value="F:nuclear export signal receptor activity"/>
    <property type="evidence" value="ECO:0007669"/>
    <property type="project" value="InterPro"/>
</dbReference>
<evidence type="ECO:0000256" key="4">
    <source>
        <dbReference type="ARBA" id="ARBA00022927"/>
    </source>
</evidence>
<evidence type="ECO:0000256" key="1">
    <source>
        <dbReference type="ARBA" id="ARBA00004123"/>
    </source>
</evidence>
<dbReference type="GeneID" id="80875828"/>
<reference evidence="7 8" key="1">
    <citation type="journal article" date="2023" name="G3 (Bethesda)">
        <title>A high-quality reference genome for the fission yeast Schizosaccharomyces osmophilus.</title>
        <authorList>
            <person name="Jia G.S."/>
            <person name="Zhang W.C."/>
            <person name="Liang Y."/>
            <person name="Liu X.H."/>
            <person name="Rhind N."/>
            <person name="Pidoux A."/>
            <person name="Brysch-Herzberg M."/>
            <person name="Du L.L."/>
        </authorList>
    </citation>
    <scope>NUCLEOTIDE SEQUENCE [LARGE SCALE GENOMIC DNA]</scope>
    <source>
        <strain evidence="7 8">CBS 15793</strain>
    </source>
</reference>
<dbReference type="SMART" id="SM01102">
    <property type="entry name" value="CRM1_C"/>
    <property type="match status" value="1"/>
</dbReference>
<dbReference type="InterPro" id="IPR001494">
    <property type="entry name" value="Importin-beta_N"/>
</dbReference>
<dbReference type="Proteomes" id="UP001212411">
    <property type="component" value="Chromosome 1"/>
</dbReference>
<evidence type="ECO:0000256" key="2">
    <source>
        <dbReference type="ARBA" id="ARBA00009466"/>
    </source>
</evidence>
<dbReference type="AlphaFoldDB" id="A0AAF0AV03"/>
<dbReference type="PANTHER" id="PTHR11223">
    <property type="entry name" value="EXPORTIN 1/5"/>
    <property type="match status" value="1"/>
</dbReference>
<dbReference type="GO" id="GO:0005634">
    <property type="term" value="C:nucleus"/>
    <property type="evidence" value="ECO:0007669"/>
    <property type="project" value="UniProtKB-SubCell"/>
</dbReference>
<evidence type="ECO:0000259" key="6">
    <source>
        <dbReference type="PROSITE" id="PS50166"/>
    </source>
</evidence>
<dbReference type="KEGG" id="som:SOMG_02347"/>
<dbReference type="Pfam" id="PF18784">
    <property type="entry name" value="CRM1_repeat_2"/>
    <property type="match status" value="1"/>
</dbReference>
<keyword evidence="4" id="KW-0653">Protein transport</keyword>
<dbReference type="Pfam" id="PF08389">
    <property type="entry name" value="Xpo1"/>
    <property type="match status" value="1"/>
</dbReference>
<dbReference type="Pfam" id="PF03810">
    <property type="entry name" value="IBN_N"/>
    <property type="match status" value="1"/>
</dbReference>
<dbReference type="InterPro" id="IPR013598">
    <property type="entry name" value="Exportin-1/Importin-b-like"/>
</dbReference>
<evidence type="ECO:0000313" key="8">
    <source>
        <dbReference type="Proteomes" id="UP001212411"/>
    </source>
</evidence>
<dbReference type="InterPro" id="IPR011989">
    <property type="entry name" value="ARM-like"/>
</dbReference>
<dbReference type="EMBL" id="CP115611">
    <property type="protein sequence ID" value="WBW73051.1"/>
    <property type="molecule type" value="Genomic_DNA"/>
</dbReference>
<dbReference type="Gene3D" id="1.25.10.10">
    <property type="entry name" value="Leucine-rich Repeat Variant"/>
    <property type="match status" value="1"/>
</dbReference>
<dbReference type="Pfam" id="PF18777">
    <property type="entry name" value="CRM1_repeat"/>
    <property type="match status" value="1"/>
</dbReference>
<keyword evidence="7" id="KW-0675">Receptor</keyword>
<dbReference type="InterPro" id="IPR016024">
    <property type="entry name" value="ARM-type_fold"/>
</dbReference>
<dbReference type="InterPro" id="IPR014877">
    <property type="entry name" value="XPO1_C_dom"/>
</dbReference>
<dbReference type="RefSeq" id="XP_056037294.1">
    <property type="nucleotide sequence ID" value="XM_056181139.1"/>
</dbReference>
<evidence type="ECO:0000256" key="5">
    <source>
        <dbReference type="ARBA" id="ARBA00023242"/>
    </source>
</evidence>
<dbReference type="GO" id="GO:0031267">
    <property type="term" value="F:small GTPase binding"/>
    <property type="evidence" value="ECO:0007669"/>
    <property type="project" value="InterPro"/>
</dbReference>
<dbReference type="GO" id="GO:0005737">
    <property type="term" value="C:cytoplasm"/>
    <property type="evidence" value="ECO:0007669"/>
    <property type="project" value="TreeGrafter"/>
</dbReference>
<evidence type="ECO:0000256" key="3">
    <source>
        <dbReference type="ARBA" id="ARBA00022448"/>
    </source>
</evidence>
<dbReference type="InterPro" id="IPR041123">
    <property type="entry name" value="CRM1_repeat"/>
</dbReference>
<gene>
    <name evidence="7" type="primary">crm1</name>
    <name evidence="7" type="ORF">SOMG_02347</name>
</gene>
<keyword evidence="8" id="KW-1185">Reference proteome</keyword>
<dbReference type="FunFam" id="1.25.10.10:FF:000022">
    <property type="entry name" value="protein EXPORTIN 1A"/>
    <property type="match status" value="1"/>
</dbReference>
<comment type="similarity">
    <text evidence="2">Belongs to the exportin family.</text>
</comment>
<comment type="subcellular location">
    <subcellularLocation>
        <location evidence="1">Nucleus</location>
    </subcellularLocation>
</comment>
<dbReference type="Pfam" id="PF08767">
    <property type="entry name" value="CRM1_C"/>
    <property type="match status" value="1"/>
</dbReference>
<dbReference type="PANTHER" id="PTHR11223:SF2">
    <property type="entry name" value="EXPORTIN-1"/>
    <property type="match status" value="1"/>
</dbReference>
<sequence>MEGILALDRELDIGLLDRVVQTFYMGAGAEQQEAQRVLTQFQAHQDAWMQADAILEKAEFPQTKYIALSILDKLITTRWKMLPKEQRLGIRNFVVAVLIKNSADETSLQQQKTYLNKLDLTLVQILKQEWPHNWPNFIPEIVQASKTNLALCENNMIILRLLSEEIFDYSAEQMTQNKTKNLKNQMCGEFAEIFQLCSQVLERAQKPSLIKATLETLLRFLSWIPLGYIFETAITEQITSRFLTVPAFRNVTMECLTEIAGLTSQPQYNNKFVSMFHLVMSAVNSMLPLQTDFREAYEESSSNEQDFIQNLALFLTTFFSSHLRPLETPENQEILLIAHSYLLNISRINEREVFKICLEYWGRLVSQLYEEMQQLPMSEMNPLLNLSSPASLISSNPAMLANLPLRKHIYKDVLSTLRLVMIENMVKPEEVLIVENDEGEIVREFVKETDTITLYKSMREVLVYLTHLDVVDTEIVMTEKLARIVVGTEWSWNNLNTLCWAIGSISGAMNEEMEKRFLVNVIKDLLGLCEMKRGKDNKAVVASNIMYVVGQYPRFLKAHWKFLKTVINKLFEFMHEYHEGVQDMACDTFIKIAQKCRRHFVAHQVGEEEPFINEIIRNLPKTTEDLTAQQTHTFYEACGHMISAQPQKQLQERLIFELMSLPNQAWDNVVVQAAQNAQILGDPQIVKTLANVLKTNVAACTSIGAGFYPQIMKNYVDMLGLYKVVSALISEVVAVQGNIATKTPHVRGLRTIKKEVLKLVDAYISHAEELDLVSHTLIAPLFEAVLLDYYNNVPDARDAEVLNLITTIVNQLSELLTDKIPLVLDAVFGCTLEMISKDFSEYPEHRASFFQLLRAINLNCFPALLNIPAPQFKLVINSIVWSFKHVSRDIQETGLNILLELINNMATSGPDVSNIFFQNYYIPLLQDILYVLTDSDHKSGFKLQSLILARLFFLIESGQITVPLYDPTQFPPDMNNQLFLRQYIMNLLSSAFPHLQPMQIQEFVQTVLALNQDHPKFKLALRDFLIQLKEFGGDNADLYLEEKEQELAAQQKAQMEKAMTVPGMIKPVDMPTMEEEEL</sequence>
<dbReference type="InterPro" id="IPR045065">
    <property type="entry name" value="XPO1/5"/>
</dbReference>